<dbReference type="InterPro" id="IPR027417">
    <property type="entry name" value="P-loop_NTPase"/>
</dbReference>
<comment type="subcellular location">
    <subcellularLocation>
        <location evidence="9">Cell membrane</location>
        <topology evidence="9">Peripheral membrane protein</topology>
        <orientation evidence="9">Cytoplasmic side</orientation>
    </subcellularLocation>
    <subcellularLocation>
        <location evidence="9">Cytoplasm</location>
    </subcellularLocation>
    <text evidence="9">Distribution is 50-50.</text>
</comment>
<dbReference type="GO" id="GO:0043952">
    <property type="term" value="P:protein transport by the Sec complex"/>
    <property type="evidence" value="ECO:0007669"/>
    <property type="project" value="TreeGrafter"/>
</dbReference>
<evidence type="ECO:0000256" key="7">
    <source>
        <dbReference type="ARBA" id="ARBA00023010"/>
    </source>
</evidence>
<feature type="binding site" evidence="9">
    <location>
        <begin position="143"/>
        <end position="147"/>
    </location>
    <ligand>
        <name>ATP</name>
        <dbReference type="ChEBI" id="CHEBI:30616"/>
    </ligand>
</feature>
<dbReference type="InterPro" id="IPR014001">
    <property type="entry name" value="Helicase_ATP-bd"/>
</dbReference>
<dbReference type="InterPro" id="IPR011130">
    <property type="entry name" value="SecA_preprotein_X-link_dom"/>
</dbReference>
<dbReference type="GO" id="GO:0065002">
    <property type="term" value="P:intracellular protein transmembrane transport"/>
    <property type="evidence" value="ECO:0007669"/>
    <property type="project" value="UniProtKB-UniRule"/>
</dbReference>
<dbReference type="GO" id="GO:0005829">
    <property type="term" value="C:cytosol"/>
    <property type="evidence" value="ECO:0007669"/>
    <property type="project" value="TreeGrafter"/>
</dbReference>
<dbReference type="GO" id="GO:0008564">
    <property type="term" value="F:protein-exporting ATPase activity"/>
    <property type="evidence" value="ECO:0007669"/>
    <property type="project" value="UniProtKB-EC"/>
</dbReference>
<keyword evidence="3 9" id="KW-0547">Nucleotide-binding</keyword>
<dbReference type="Gene3D" id="3.90.1440.10">
    <property type="entry name" value="SecA, preprotein cross-linking domain"/>
    <property type="match status" value="1"/>
</dbReference>
<dbReference type="SMART" id="SM00957">
    <property type="entry name" value="SecA_DEAD"/>
    <property type="match status" value="1"/>
</dbReference>
<dbReference type="RefSeq" id="WP_160896038.1">
    <property type="nucleotide sequence ID" value="NZ_WUMU01000022.1"/>
</dbReference>
<dbReference type="Gene3D" id="3.40.50.300">
    <property type="entry name" value="P-loop containing nucleotide triphosphate hydrolases"/>
    <property type="match status" value="2"/>
</dbReference>
<comment type="caution">
    <text evidence="12">The sequence shown here is derived from an EMBL/GenBank/DDBJ whole genome shotgun (WGS) entry which is preliminary data.</text>
</comment>
<dbReference type="PROSITE" id="PS01312">
    <property type="entry name" value="SECA"/>
    <property type="match status" value="1"/>
</dbReference>
<feature type="domain" description="Helicase ATP-binding" evidence="10">
    <location>
        <begin position="127"/>
        <end position="303"/>
    </location>
</feature>
<dbReference type="HAMAP" id="MF_01382">
    <property type="entry name" value="SecA"/>
    <property type="match status" value="1"/>
</dbReference>
<keyword evidence="9" id="KW-0963">Cytoplasm</keyword>
<keyword evidence="5 9" id="KW-0653">Protein transport</keyword>
<evidence type="ECO:0000313" key="13">
    <source>
        <dbReference type="Proteomes" id="UP000477911"/>
    </source>
</evidence>
<evidence type="ECO:0000313" key="12">
    <source>
        <dbReference type="EMBL" id="MXN19917.1"/>
    </source>
</evidence>
<dbReference type="InterPro" id="IPR000185">
    <property type="entry name" value="SecA"/>
</dbReference>
<keyword evidence="7 9" id="KW-0811">Translocation</keyword>
<comment type="subunit">
    <text evidence="9">Monomer and homodimer. Part of the essential Sec protein translocation apparatus which comprises SecA, SecYEG and auxiliary proteins SecDF-YajC and YidC.</text>
</comment>
<keyword evidence="4 9" id="KW-0067">ATP-binding</keyword>
<comment type="catalytic activity">
    <reaction evidence="9">
        <text>ATP + H2O + cellular proteinSide 1 = ADP + phosphate + cellular proteinSide 2.</text>
        <dbReference type="EC" id="7.4.2.8"/>
    </reaction>
</comment>
<evidence type="ECO:0000256" key="4">
    <source>
        <dbReference type="ARBA" id="ARBA00022840"/>
    </source>
</evidence>
<dbReference type="Pfam" id="PF21090">
    <property type="entry name" value="P-loop_SecA"/>
    <property type="match status" value="1"/>
</dbReference>
<dbReference type="GO" id="GO:0017038">
    <property type="term" value="P:protein import"/>
    <property type="evidence" value="ECO:0007669"/>
    <property type="project" value="InterPro"/>
</dbReference>
<evidence type="ECO:0000256" key="6">
    <source>
        <dbReference type="ARBA" id="ARBA00022967"/>
    </source>
</evidence>
<dbReference type="PANTHER" id="PTHR30612">
    <property type="entry name" value="SECA INNER MEMBRANE COMPONENT OF SEC PROTEIN SECRETION SYSTEM"/>
    <property type="match status" value="1"/>
</dbReference>
<keyword evidence="1 9" id="KW-0813">Transport</keyword>
<comment type="function">
    <text evidence="9">Part of the Sec protein translocase complex. Interacts with the SecYEG preprotein conducting channel. Has a central role in coupling the hydrolysis of ATP to the transfer of proteins into and across the cell membrane, serving both as a receptor for the preprotein-SecB complex and as an ATP-driven molecular motor driving the stepwise translocation of polypeptide chains across the membrane.</text>
</comment>
<evidence type="ECO:0000256" key="5">
    <source>
        <dbReference type="ARBA" id="ARBA00022927"/>
    </source>
</evidence>
<dbReference type="InterPro" id="IPR044722">
    <property type="entry name" value="SecA_SF2_C"/>
</dbReference>
<keyword evidence="13" id="KW-1185">Reference proteome</keyword>
<feature type="domain" description="SecA family profile" evidence="11">
    <location>
        <begin position="37"/>
        <end position="635"/>
    </location>
</feature>
<feature type="binding site" evidence="9">
    <location>
        <position position="125"/>
    </location>
    <ligand>
        <name>ATP</name>
        <dbReference type="ChEBI" id="CHEBI:30616"/>
    </ligand>
</feature>
<dbReference type="GO" id="GO:0005524">
    <property type="term" value="F:ATP binding"/>
    <property type="evidence" value="ECO:0007669"/>
    <property type="project" value="UniProtKB-UniRule"/>
</dbReference>
<name>A0A6L7G8N1_9RHOB</name>
<gene>
    <name evidence="9" type="primary">secA</name>
    <name evidence="12" type="ORF">GR170_18950</name>
</gene>
<dbReference type="SUPFAM" id="SSF81767">
    <property type="entry name" value="Pre-protein crosslinking domain of SecA"/>
    <property type="match status" value="1"/>
</dbReference>
<dbReference type="EMBL" id="WUMU01000022">
    <property type="protein sequence ID" value="MXN19917.1"/>
    <property type="molecule type" value="Genomic_DNA"/>
</dbReference>
<comment type="similarity">
    <text evidence="9">Belongs to the SecA family.</text>
</comment>
<dbReference type="PANTHER" id="PTHR30612:SF0">
    <property type="entry name" value="CHLOROPLAST PROTEIN-TRANSPORTING ATPASE"/>
    <property type="match status" value="1"/>
</dbReference>
<dbReference type="PRINTS" id="PR00906">
    <property type="entry name" value="SECA"/>
</dbReference>
<dbReference type="GO" id="GO:0031522">
    <property type="term" value="C:cell envelope Sec protein transport complex"/>
    <property type="evidence" value="ECO:0007669"/>
    <property type="project" value="TreeGrafter"/>
</dbReference>
<dbReference type="GO" id="GO:0005886">
    <property type="term" value="C:plasma membrane"/>
    <property type="evidence" value="ECO:0007669"/>
    <property type="project" value="UniProtKB-SubCell"/>
</dbReference>
<evidence type="ECO:0000259" key="11">
    <source>
        <dbReference type="PROSITE" id="PS51196"/>
    </source>
</evidence>
<dbReference type="Pfam" id="PF01043">
    <property type="entry name" value="SecA_PP_bind"/>
    <property type="match status" value="1"/>
</dbReference>
<keyword evidence="6 9" id="KW-1278">Translocase</keyword>
<dbReference type="Proteomes" id="UP000477911">
    <property type="component" value="Unassembled WGS sequence"/>
</dbReference>
<sequence>MSDLGLIRPPARLTLPRLAAYAERPDSEDGRLERAGRRLLGLAMARSTGLRRHALRPILTETARHAPAMAALSDPELRAMARSLRPALRQALARGVPEAPAIGPAFALLQEAAHRTLGMRPYAVQLLGGFAMLRGTLAEMRTGEGKTLCATLPACTMALAGVPVHVITVNDYLALRDRDLMRPLYDFLGLSSGVVQAGQSEAERAQIYRADIVFAANKEIAFDYLRDRMLLRRTPGNLRRKLERLSAEGPQGVLRMRGLHFALIDEADSVLIDEARTPLVISGQVAGARSQDPAFLERALKAARALAEGTDYRIHANERRVEITQEGAERLEIMGQYATGAFRVGVIRDHAVVQALSALHLFRRDNDFVIRDGKVQIVDENTGRIQEDRSWSEGLHQMIELVEGVAPSDPRETLSRITYQRFFRRYQRLSGMTGTGLDAAWELYSVYGLGVVRIPPHRGDRRRFAPDRVFATEAAKWQAVAARVAALHGSGVPVLVGTRSVAASARIGAALEAAGLPHQVLNAVQDADEAAVIARAGQPGMVTVATNMAGRGTDIKLAPEVAHTGGLHVILSERHDSRRVDRQLEGRCGRQGDPGQVERFLSLEDELLASRGARWSRRAATLLWLLGPGAAALAFRARQKRVERMHARMRHDLLAADRGLGTLLAVSGEAE</sequence>
<evidence type="ECO:0000259" key="10">
    <source>
        <dbReference type="PROSITE" id="PS51192"/>
    </source>
</evidence>
<dbReference type="InterPro" id="IPR011115">
    <property type="entry name" value="SecA_DEAD"/>
</dbReference>
<organism evidence="12 13">
    <name type="scientific">Pseudooceanicola albus</name>
    <dbReference type="NCBI Taxonomy" id="2692189"/>
    <lineage>
        <taxon>Bacteria</taxon>
        <taxon>Pseudomonadati</taxon>
        <taxon>Pseudomonadota</taxon>
        <taxon>Alphaproteobacteria</taxon>
        <taxon>Rhodobacterales</taxon>
        <taxon>Paracoccaceae</taxon>
        <taxon>Pseudooceanicola</taxon>
    </lineage>
</organism>
<dbReference type="GO" id="GO:0006605">
    <property type="term" value="P:protein targeting"/>
    <property type="evidence" value="ECO:0007669"/>
    <property type="project" value="UniProtKB-UniRule"/>
</dbReference>
<dbReference type="SUPFAM" id="SSF52540">
    <property type="entry name" value="P-loop containing nucleoside triphosphate hydrolases"/>
    <property type="match status" value="2"/>
</dbReference>
<keyword evidence="2 9" id="KW-1003">Cell membrane</keyword>
<dbReference type="Pfam" id="PF07517">
    <property type="entry name" value="SecA_DEAD"/>
    <property type="match status" value="1"/>
</dbReference>
<evidence type="ECO:0000256" key="2">
    <source>
        <dbReference type="ARBA" id="ARBA00022475"/>
    </source>
</evidence>
<protein>
    <recommendedName>
        <fullName evidence="9">Protein translocase subunit SecA</fullName>
        <ecNumber evidence="9">7.4.2.8</ecNumber>
    </recommendedName>
</protein>
<reference evidence="12 13" key="1">
    <citation type="submission" date="2019-12" db="EMBL/GenBank/DDBJ databases">
        <authorList>
            <person name="Li M."/>
        </authorList>
    </citation>
    <scope>NUCLEOTIDE SEQUENCE [LARGE SCALE GENOMIC DNA]</scope>
    <source>
        <strain evidence="12 13">GBMRC 2024</strain>
    </source>
</reference>
<dbReference type="EC" id="7.4.2.8" evidence="9"/>
<dbReference type="AlphaFoldDB" id="A0A6L7G8N1"/>
<evidence type="ECO:0000256" key="3">
    <source>
        <dbReference type="ARBA" id="ARBA00022741"/>
    </source>
</evidence>
<dbReference type="InterPro" id="IPR014018">
    <property type="entry name" value="SecA_motor_DEAD"/>
</dbReference>
<dbReference type="FunFam" id="3.40.50.300:FF:000429">
    <property type="entry name" value="Preprotein translocase subunit SecA"/>
    <property type="match status" value="1"/>
</dbReference>
<feature type="binding site" evidence="9">
    <location>
        <position position="554"/>
    </location>
    <ligand>
        <name>ATP</name>
        <dbReference type="ChEBI" id="CHEBI:30616"/>
    </ligand>
</feature>
<dbReference type="PROSITE" id="PS51196">
    <property type="entry name" value="SECA_MOTOR_DEAD"/>
    <property type="match status" value="1"/>
</dbReference>
<dbReference type="PROSITE" id="PS51192">
    <property type="entry name" value="HELICASE_ATP_BIND_1"/>
    <property type="match status" value="1"/>
</dbReference>
<evidence type="ECO:0000256" key="1">
    <source>
        <dbReference type="ARBA" id="ARBA00022448"/>
    </source>
</evidence>
<dbReference type="InterPro" id="IPR020937">
    <property type="entry name" value="SecA_CS"/>
</dbReference>
<proteinExistence type="inferred from homology"/>
<accession>A0A6L7G8N1</accession>
<evidence type="ECO:0000256" key="9">
    <source>
        <dbReference type="HAMAP-Rule" id="MF_01382"/>
    </source>
</evidence>
<dbReference type="CDD" id="cd18803">
    <property type="entry name" value="SF2_C_secA"/>
    <property type="match status" value="1"/>
</dbReference>
<dbReference type="InterPro" id="IPR036670">
    <property type="entry name" value="SecA_X-link_sf"/>
</dbReference>
<dbReference type="SMART" id="SM00958">
    <property type="entry name" value="SecA_PP_bind"/>
    <property type="match status" value="1"/>
</dbReference>
<keyword evidence="8 9" id="KW-0472">Membrane</keyword>
<dbReference type="CDD" id="cd17928">
    <property type="entry name" value="DEXDc_SecA"/>
    <property type="match status" value="1"/>
</dbReference>
<evidence type="ECO:0000256" key="8">
    <source>
        <dbReference type="ARBA" id="ARBA00023136"/>
    </source>
</evidence>